<sequence>MQEALTALDTGDDLRARVARLVLAPIFQRVVIGLILLNAVTLGLETSDSIMAGYGTLLHAVDAVLLYLFTLELALRIYAFRGRFFRDPWGIFDFIVVAIAWMPASGPLAVLRALRVLRVLRLISVVPSLRNVVEAMLGALPGMGSIVLLMALLFYVFAVMATKLFGTEMEEQFGTLGASLFTLFQLMTLDDWANIVKPAMEAEPWALVFFMPFIVISTFVVLNLFIGVIVESIQTLRDDRGAGEAAAEAAAKSADRADLRALVQEVRALRAEVAELRAQPKNTP</sequence>
<dbReference type="RefSeq" id="WP_318648399.1">
    <property type="nucleotide sequence ID" value="NZ_CP137852.1"/>
</dbReference>
<keyword evidence="10" id="KW-0407">Ion channel</keyword>
<dbReference type="InterPro" id="IPR003915">
    <property type="entry name" value="PKD_2"/>
</dbReference>
<dbReference type="InterPro" id="IPR027359">
    <property type="entry name" value="Volt_channel_dom_sf"/>
</dbReference>
<dbReference type="PANTHER" id="PTHR45628:SF7">
    <property type="entry name" value="VOLTAGE-DEPENDENT CALCIUM CHANNEL TYPE A SUBUNIT ALPHA-1"/>
    <property type="match status" value="1"/>
</dbReference>
<keyword evidence="8 11" id="KW-0472">Membrane</keyword>
<evidence type="ECO:0000259" key="12">
    <source>
        <dbReference type="Pfam" id="PF00520"/>
    </source>
</evidence>
<evidence type="ECO:0000256" key="11">
    <source>
        <dbReference type="SAM" id="Phobius"/>
    </source>
</evidence>
<accession>A0ABZ0PFG4</accession>
<evidence type="ECO:0000256" key="8">
    <source>
        <dbReference type="ARBA" id="ARBA00023136"/>
    </source>
</evidence>
<evidence type="ECO:0000256" key="4">
    <source>
        <dbReference type="ARBA" id="ARBA00022837"/>
    </source>
</evidence>
<evidence type="ECO:0000256" key="2">
    <source>
        <dbReference type="ARBA" id="ARBA00022448"/>
    </source>
</evidence>
<dbReference type="InterPro" id="IPR050599">
    <property type="entry name" value="VDCC_alpha-1_subunit"/>
</dbReference>
<evidence type="ECO:0000256" key="9">
    <source>
        <dbReference type="ARBA" id="ARBA00023180"/>
    </source>
</evidence>
<dbReference type="PRINTS" id="PR01433">
    <property type="entry name" value="POLYCYSTIN2"/>
</dbReference>
<keyword evidence="6 11" id="KW-1133">Transmembrane helix</keyword>
<proteinExistence type="predicted"/>
<keyword evidence="4" id="KW-0106">Calcium</keyword>
<keyword evidence="5" id="KW-0851">Voltage-gated channel</keyword>
<dbReference type="Gene3D" id="1.10.287.70">
    <property type="match status" value="1"/>
</dbReference>
<evidence type="ECO:0000256" key="10">
    <source>
        <dbReference type="ARBA" id="ARBA00023303"/>
    </source>
</evidence>
<feature type="transmembrane region" description="Helical" evidence="11">
    <location>
        <begin position="135"/>
        <end position="161"/>
    </location>
</feature>
<feature type="domain" description="Ion transport" evidence="12">
    <location>
        <begin position="25"/>
        <end position="239"/>
    </location>
</feature>
<feature type="transmembrane region" description="Helical" evidence="11">
    <location>
        <begin position="205"/>
        <end position="230"/>
    </location>
</feature>
<comment type="subcellular location">
    <subcellularLocation>
        <location evidence="1">Membrane</location>
        <topology evidence="1">Multi-pass membrane protein</topology>
    </subcellularLocation>
</comment>
<keyword evidence="7" id="KW-0406">Ion transport</keyword>
<dbReference type="EMBL" id="CP137852">
    <property type="protein sequence ID" value="WPB84438.1"/>
    <property type="molecule type" value="Genomic_DNA"/>
</dbReference>
<evidence type="ECO:0000256" key="5">
    <source>
        <dbReference type="ARBA" id="ARBA00022882"/>
    </source>
</evidence>
<organism evidence="13 14">
    <name type="scientific">Sediminicoccus rosea</name>
    <dbReference type="NCBI Taxonomy" id="1225128"/>
    <lineage>
        <taxon>Bacteria</taxon>
        <taxon>Pseudomonadati</taxon>
        <taxon>Pseudomonadota</taxon>
        <taxon>Alphaproteobacteria</taxon>
        <taxon>Acetobacterales</taxon>
        <taxon>Roseomonadaceae</taxon>
        <taxon>Sediminicoccus</taxon>
    </lineage>
</organism>
<feature type="transmembrane region" description="Helical" evidence="11">
    <location>
        <begin position="21"/>
        <end position="44"/>
    </location>
</feature>
<evidence type="ECO:0000313" key="14">
    <source>
        <dbReference type="Proteomes" id="UP001305521"/>
    </source>
</evidence>
<gene>
    <name evidence="13" type="ORF">R9Z33_20375</name>
</gene>
<dbReference type="Gene3D" id="1.20.120.350">
    <property type="entry name" value="Voltage-gated potassium channels. Chain C"/>
    <property type="match status" value="1"/>
</dbReference>
<evidence type="ECO:0000256" key="7">
    <source>
        <dbReference type="ARBA" id="ARBA00023065"/>
    </source>
</evidence>
<evidence type="ECO:0000313" key="13">
    <source>
        <dbReference type="EMBL" id="WPB84438.1"/>
    </source>
</evidence>
<dbReference type="Proteomes" id="UP001305521">
    <property type="component" value="Chromosome"/>
</dbReference>
<dbReference type="SUPFAM" id="SSF81324">
    <property type="entry name" value="Voltage-gated potassium channels"/>
    <property type="match status" value="1"/>
</dbReference>
<keyword evidence="9" id="KW-0325">Glycoprotein</keyword>
<feature type="transmembrane region" description="Helical" evidence="11">
    <location>
        <begin position="173"/>
        <end position="193"/>
    </location>
</feature>
<dbReference type="InterPro" id="IPR005821">
    <property type="entry name" value="Ion_trans_dom"/>
</dbReference>
<keyword evidence="2" id="KW-0813">Transport</keyword>
<protein>
    <submittedName>
        <fullName evidence="13">Ion transporter</fullName>
    </submittedName>
</protein>
<dbReference type="PANTHER" id="PTHR45628">
    <property type="entry name" value="VOLTAGE-DEPENDENT CALCIUM CHANNEL TYPE A SUBUNIT ALPHA-1"/>
    <property type="match status" value="1"/>
</dbReference>
<feature type="transmembrane region" description="Helical" evidence="11">
    <location>
        <begin position="56"/>
        <end position="79"/>
    </location>
</feature>
<keyword evidence="3 11" id="KW-0812">Transmembrane</keyword>
<name>A0ABZ0PFG4_9PROT</name>
<evidence type="ECO:0000256" key="1">
    <source>
        <dbReference type="ARBA" id="ARBA00004141"/>
    </source>
</evidence>
<evidence type="ECO:0000256" key="3">
    <source>
        <dbReference type="ARBA" id="ARBA00022692"/>
    </source>
</evidence>
<dbReference type="Pfam" id="PF00520">
    <property type="entry name" value="Ion_trans"/>
    <property type="match status" value="1"/>
</dbReference>
<reference evidence="13 14" key="1">
    <citation type="submission" date="2023-11" db="EMBL/GenBank/DDBJ databases">
        <title>Arctic aerobic anoxygenic photoheterotroph Sediminicoccus rosea KRV36 adapts its photosynthesis to long days of polar summer.</title>
        <authorList>
            <person name="Tomasch J."/>
            <person name="Kopejtka K."/>
            <person name="Bily T."/>
            <person name="Gardiner A.T."/>
            <person name="Gardian Z."/>
            <person name="Shivaramu S."/>
            <person name="Koblizek M."/>
            <person name="Engelhardt F."/>
            <person name="Kaftan D."/>
        </authorList>
    </citation>
    <scope>NUCLEOTIDE SEQUENCE [LARGE SCALE GENOMIC DNA]</scope>
    <source>
        <strain evidence="13 14">R-30</strain>
    </source>
</reference>
<evidence type="ECO:0000256" key="6">
    <source>
        <dbReference type="ARBA" id="ARBA00022989"/>
    </source>
</evidence>
<feature type="transmembrane region" description="Helical" evidence="11">
    <location>
        <begin position="91"/>
        <end position="115"/>
    </location>
</feature>
<keyword evidence="14" id="KW-1185">Reference proteome</keyword>